<protein>
    <submittedName>
        <fullName evidence="3">Trehalase family glycosidase</fullName>
    </submittedName>
</protein>
<name>A0ABV7IXN7_9RHOB</name>
<dbReference type="PANTHER" id="PTHR23403">
    <property type="entry name" value="TREHALASE"/>
    <property type="match status" value="1"/>
</dbReference>
<comment type="caution">
    <text evidence="3">The sequence shown here is derived from an EMBL/GenBank/DDBJ whole genome shotgun (WGS) entry which is preliminary data.</text>
</comment>
<dbReference type="InterPro" id="IPR018232">
    <property type="entry name" value="Glyco_hydro_37_CS"/>
</dbReference>
<dbReference type="RefSeq" id="WP_380072188.1">
    <property type="nucleotide sequence ID" value="NZ_JBHRTO010000001.1"/>
</dbReference>
<evidence type="ECO:0000256" key="1">
    <source>
        <dbReference type="ARBA" id="ARBA00022801"/>
    </source>
</evidence>
<dbReference type="PRINTS" id="PR00744">
    <property type="entry name" value="GLHYDRLASE37"/>
</dbReference>
<evidence type="ECO:0000256" key="2">
    <source>
        <dbReference type="ARBA" id="ARBA00023295"/>
    </source>
</evidence>
<gene>
    <name evidence="3" type="ORF">ACFOGH_06155</name>
</gene>
<dbReference type="PROSITE" id="PS00928">
    <property type="entry name" value="TREHALASE_2"/>
    <property type="match status" value="1"/>
</dbReference>
<organism evidence="3 4">
    <name type="scientific">Cypionkella sinensis</name>
    <dbReference type="NCBI Taxonomy" id="1756043"/>
    <lineage>
        <taxon>Bacteria</taxon>
        <taxon>Pseudomonadati</taxon>
        <taxon>Pseudomonadota</taxon>
        <taxon>Alphaproteobacteria</taxon>
        <taxon>Rhodobacterales</taxon>
        <taxon>Paracoccaceae</taxon>
        <taxon>Cypionkella</taxon>
    </lineage>
</organism>
<dbReference type="InterPro" id="IPR008928">
    <property type="entry name" value="6-hairpin_glycosidase_sf"/>
</dbReference>
<keyword evidence="2 3" id="KW-0326">Glycosidase</keyword>
<dbReference type="Gene3D" id="1.50.10.10">
    <property type="match status" value="1"/>
</dbReference>
<reference evidence="4" key="1">
    <citation type="journal article" date="2019" name="Int. J. Syst. Evol. Microbiol.">
        <title>The Global Catalogue of Microorganisms (GCM) 10K type strain sequencing project: providing services to taxonomists for standard genome sequencing and annotation.</title>
        <authorList>
            <consortium name="The Broad Institute Genomics Platform"/>
            <consortium name="The Broad Institute Genome Sequencing Center for Infectious Disease"/>
            <person name="Wu L."/>
            <person name="Ma J."/>
        </authorList>
    </citation>
    <scope>NUCLEOTIDE SEQUENCE [LARGE SCALE GENOMIC DNA]</scope>
    <source>
        <strain evidence="4">KCTC 52039</strain>
    </source>
</reference>
<keyword evidence="4" id="KW-1185">Reference proteome</keyword>
<keyword evidence="1" id="KW-0378">Hydrolase</keyword>
<dbReference type="Proteomes" id="UP001595547">
    <property type="component" value="Unassembled WGS sequence"/>
</dbReference>
<evidence type="ECO:0000313" key="4">
    <source>
        <dbReference type="Proteomes" id="UP001595547"/>
    </source>
</evidence>
<accession>A0ABV7IXN7</accession>
<sequence length="472" mass="52882">MEYLEQSLSDLFTDLHMSGLWPDEKAISDSILLFPAADILSAYHTAKVRGPVDLKAFYAAHFRPVAAHETAYHTNPDHSPKQHLAAIWPHLIRPADDPAERSSRFALPHPYVVVGGRFQEAYYWDSYFTQLGLLKSGQIAQVRDMLENFAYAIREIGHIPNGFRSYFLTRAQPPFFAQMVQDYGRTTGDLAGAYARYLPEMQREYRYFIDTPHNHNGLARYWDAASGPRIEMYGTDLEAAHKGVPDGYFRHLRAACESGWDFSARWLTDPMDLTTIRTCDLWAVDLNCLLLRYEEILAEASGDPSYSAAASQRRAAISHRFYSTETGYFHDVLIADGKPNLLTTAAGMFPLFAGAATQAQAETAARWMEKHLLASGGLLTTDITSGQQWDSPNGWAPLQWIAVQGLRRYGLHDLAETLRLRWLATCDAVFAASGKFVEKYNVLNPLAPSSGGEYALQDGFGWSNGVYLDLAD</sequence>
<dbReference type="InterPro" id="IPR012341">
    <property type="entry name" value="6hp_glycosidase-like_sf"/>
</dbReference>
<proteinExistence type="predicted"/>
<dbReference type="InterPro" id="IPR001661">
    <property type="entry name" value="Glyco_hydro_37"/>
</dbReference>
<evidence type="ECO:0000313" key="3">
    <source>
        <dbReference type="EMBL" id="MFC3180563.1"/>
    </source>
</evidence>
<dbReference type="GO" id="GO:0016798">
    <property type="term" value="F:hydrolase activity, acting on glycosyl bonds"/>
    <property type="evidence" value="ECO:0007669"/>
    <property type="project" value="UniProtKB-KW"/>
</dbReference>
<dbReference type="Pfam" id="PF01204">
    <property type="entry name" value="Trehalase"/>
    <property type="match status" value="1"/>
</dbReference>
<dbReference type="PANTHER" id="PTHR23403:SF1">
    <property type="entry name" value="TREHALASE"/>
    <property type="match status" value="1"/>
</dbReference>
<dbReference type="SUPFAM" id="SSF48208">
    <property type="entry name" value="Six-hairpin glycosidases"/>
    <property type="match status" value="1"/>
</dbReference>
<dbReference type="EMBL" id="JBHRTO010000001">
    <property type="protein sequence ID" value="MFC3180563.1"/>
    <property type="molecule type" value="Genomic_DNA"/>
</dbReference>